<sequence>MMKKIIWIMIYCLMLTSCGKVQEKLPILGNPIIEGNKTRYPRIKDFSFTNQDSMVVNNTTFAGKIYIADFIFLSCPSICPKMNVELKKVYETYKDNDEVLFLSHTIDPEHDTIPRLKAYTVANGIKKNWHFVTGSRDSIYKIATESYFATAYPDKNEPGGFVHSGGFLLVDKNRHVRGVYDGTNPKETDRLIDDVKKLLEESPAK</sequence>
<dbReference type="InterPro" id="IPR036249">
    <property type="entry name" value="Thioredoxin-like_sf"/>
</dbReference>
<dbReference type="SUPFAM" id="SSF52833">
    <property type="entry name" value="Thioredoxin-like"/>
    <property type="match status" value="1"/>
</dbReference>
<dbReference type="EMBL" id="FMVC01000005">
    <property type="protein sequence ID" value="SCY75643.1"/>
    <property type="molecule type" value="Genomic_DNA"/>
</dbReference>
<accession>A0ABY0LX95</accession>
<dbReference type="InterPro" id="IPR003782">
    <property type="entry name" value="SCO1/SenC"/>
</dbReference>
<evidence type="ECO:0000313" key="5">
    <source>
        <dbReference type="Proteomes" id="UP000199307"/>
    </source>
</evidence>
<comment type="caution">
    <text evidence="4">The sequence shown here is derived from an EMBL/GenBank/DDBJ whole genome shotgun (WGS) entry which is preliminary data.</text>
</comment>
<protein>
    <submittedName>
        <fullName evidence="4">Protein SCO1/2</fullName>
    </submittedName>
</protein>
<dbReference type="PROSITE" id="PS51352">
    <property type="entry name" value="THIOREDOXIN_2"/>
    <property type="match status" value="1"/>
</dbReference>
<name>A0ABY0LX95_9FLAO</name>
<organism evidence="4 5">
    <name type="scientific">Flavobacterium anhuiense</name>
    <dbReference type="NCBI Taxonomy" id="459526"/>
    <lineage>
        <taxon>Bacteria</taxon>
        <taxon>Pseudomonadati</taxon>
        <taxon>Bacteroidota</taxon>
        <taxon>Flavobacteriia</taxon>
        <taxon>Flavobacteriales</taxon>
        <taxon>Flavobacteriaceae</taxon>
        <taxon>Flavobacterium</taxon>
    </lineage>
</organism>
<comment type="similarity">
    <text evidence="1">Belongs to the SCO1/2 family.</text>
</comment>
<feature type="domain" description="Thioredoxin" evidence="3">
    <location>
        <begin position="19"/>
        <end position="200"/>
    </location>
</feature>
<keyword evidence="2" id="KW-0186">Copper</keyword>
<reference evidence="4 5" key="1">
    <citation type="submission" date="2016-10" db="EMBL/GenBank/DDBJ databases">
        <authorList>
            <person name="Varghese N."/>
            <person name="Submissions S."/>
        </authorList>
    </citation>
    <scope>NUCLEOTIDE SEQUENCE [LARGE SCALE GENOMIC DNA]</scope>
    <source>
        <strain evidence="4 5">CGMCC 1.6859</strain>
    </source>
</reference>
<dbReference type="Pfam" id="PF02630">
    <property type="entry name" value="SCO1-SenC"/>
    <property type="match status" value="1"/>
</dbReference>
<evidence type="ECO:0000256" key="1">
    <source>
        <dbReference type="ARBA" id="ARBA00010996"/>
    </source>
</evidence>
<evidence type="ECO:0000313" key="4">
    <source>
        <dbReference type="EMBL" id="SCY75643.1"/>
    </source>
</evidence>
<dbReference type="CDD" id="cd02968">
    <property type="entry name" value="SCO"/>
    <property type="match status" value="1"/>
</dbReference>
<dbReference type="PANTHER" id="PTHR12151">
    <property type="entry name" value="ELECTRON TRANSPORT PROTIN SCO1/SENC FAMILY MEMBER"/>
    <property type="match status" value="1"/>
</dbReference>
<proteinExistence type="inferred from homology"/>
<dbReference type="InterPro" id="IPR013766">
    <property type="entry name" value="Thioredoxin_domain"/>
</dbReference>
<evidence type="ECO:0000259" key="3">
    <source>
        <dbReference type="PROSITE" id="PS51352"/>
    </source>
</evidence>
<keyword evidence="5" id="KW-1185">Reference proteome</keyword>
<dbReference type="Proteomes" id="UP000199307">
    <property type="component" value="Unassembled WGS sequence"/>
</dbReference>
<dbReference type="PANTHER" id="PTHR12151:SF25">
    <property type="entry name" value="LINALOOL DEHYDRATASE_ISOMERASE DOMAIN-CONTAINING PROTEIN"/>
    <property type="match status" value="1"/>
</dbReference>
<dbReference type="PROSITE" id="PS51257">
    <property type="entry name" value="PROKAR_LIPOPROTEIN"/>
    <property type="match status" value="1"/>
</dbReference>
<gene>
    <name evidence="4" type="ORF">SAMN02927916_3218</name>
</gene>
<dbReference type="Gene3D" id="3.40.30.10">
    <property type="entry name" value="Glutaredoxin"/>
    <property type="match status" value="1"/>
</dbReference>
<evidence type="ECO:0000256" key="2">
    <source>
        <dbReference type="ARBA" id="ARBA00023008"/>
    </source>
</evidence>